<keyword evidence="5" id="KW-1185">Reference proteome</keyword>
<accession>A0A1I1J1U9</accession>
<evidence type="ECO:0000313" key="5">
    <source>
        <dbReference type="Proteomes" id="UP000199514"/>
    </source>
</evidence>
<evidence type="ECO:0000256" key="2">
    <source>
        <dbReference type="SAM" id="SignalP"/>
    </source>
</evidence>
<protein>
    <submittedName>
        <fullName evidence="4">Imidazolonepropionase</fullName>
    </submittedName>
</protein>
<dbReference type="InterPro" id="IPR006680">
    <property type="entry name" value="Amidohydro-rel"/>
</dbReference>
<dbReference type="Proteomes" id="UP000199514">
    <property type="component" value="Unassembled WGS sequence"/>
</dbReference>
<dbReference type="SUPFAM" id="SSF51556">
    <property type="entry name" value="Metallo-dependent hydrolases"/>
    <property type="match status" value="1"/>
</dbReference>
<keyword evidence="2" id="KW-0732">Signal</keyword>
<organism evidence="4 5">
    <name type="scientific">Flexibacter flexilis DSM 6793</name>
    <dbReference type="NCBI Taxonomy" id="927664"/>
    <lineage>
        <taxon>Bacteria</taxon>
        <taxon>Pseudomonadati</taxon>
        <taxon>Bacteroidota</taxon>
        <taxon>Cytophagia</taxon>
        <taxon>Cytophagales</taxon>
        <taxon>Flexibacteraceae</taxon>
        <taxon>Flexibacter</taxon>
    </lineage>
</organism>
<dbReference type="CDD" id="cd01309">
    <property type="entry name" value="Met_dep_hydrolase_C"/>
    <property type="match status" value="1"/>
</dbReference>
<feature type="region of interest" description="Disordered" evidence="1">
    <location>
        <begin position="970"/>
        <end position="1001"/>
    </location>
</feature>
<dbReference type="Gene3D" id="3.20.20.140">
    <property type="entry name" value="Metal-dependent hydrolases"/>
    <property type="match status" value="2"/>
</dbReference>
<dbReference type="SUPFAM" id="SSF51338">
    <property type="entry name" value="Composite domain of metallo-dependent hydrolases"/>
    <property type="match status" value="2"/>
</dbReference>
<name>A0A1I1J1U9_9BACT</name>
<dbReference type="RefSeq" id="WP_091511837.1">
    <property type="nucleotide sequence ID" value="NZ_FOLE01000005.1"/>
</dbReference>
<dbReference type="InterPro" id="IPR051781">
    <property type="entry name" value="Metallo-dep_Hydrolase"/>
</dbReference>
<feature type="chain" id="PRO_5011594717" evidence="2">
    <location>
        <begin position="23"/>
        <end position="1001"/>
    </location>
</feature>
<dbReference type="InterPro" id="IPR011059">
    <property type="entry name" value="Metal-dep_hydrolase_composite"/>
</dbReference>
<dbReference type="STRING" id="927664.SAMN05421780_105176"/>
<feature type="compositionally biased region" description="Basic and acidic residues" evidence="1">
    <location>
        <begin position="991"/>
        <end position="1001"/>
    </location>
</feature>
<evidence type="ECO:0000259" key="3">
    <source>
        <dbReference type="Pfam" id="PF01979"/>
    </source>
</evidence>
<dbReference type="Pfam" id="PF01979">
    <property type="entry name" value="Amidohydro_1"/>
    <property type="match status" value="1"/>
</dbReference>
<dbReference type="EMBL" id="FOLE01000005">
    <property type="protein sequence ID" value="SFC42579.1"/>
    <property type="molecule type" value="Genomic_DNA"/>
</dbReference>
<evidence type="ECO:0000313" key="4">
    <source>
        <dbReference type="EMBL" id="SFC42579.1"/>
    </source>
</evidence>
<feature type="signal peptide" evidence="2">
    <location>
        <begin position="1"/>
        <end position="22"/>
    </location>
</feature>
<dbReference type="Gene3D" id="2.30.40.10">
    <property type="entry name" value="Urease, subunit C, domain 1"/>
    <property type="match status" value="1"/>
</dbReference>
<dbReference type="InterPro" id="IPR032466">
    <property type="entry name" value="Metal_Hydrolase"/>
</dbReference>
<dbReference type="PANTHER" id="PTHR43135">
    <property type="entry name" value="ALPHA-D-RIBOSE 1-METHYLPHOSPHONATE 5-TRIPHOSPHATE DIPHOSPHATASE"/>
    <property type="match status" value="1"/>
</dbReference>
<dbReference type="OrthoDB" id="9802793at2"/>
<sequence length="1001" mass="110029">MKNIRYFLLASLFAGFAHVAQAQLPVPENGVQDKRPNAYAFTNATLYLDYKTSLTNATIIVRNGRVEAAGQGISVPNGLKTIDLKGKFIYPSFIDLVSEYGMPAVKRTEQHSFAPQFNSNKEGAYYWNEAIRAENNAADQFNPNGQAADELRRLGFGTVLTQQANGIARGTSALVSLADQKPQQSLLRAKAATGYSFSKGTSGQEYPSSLMGSIALLRQTFLDAQYYKQNPSVERNLSLEALNQNAALPAIFEAGDKYNVLRADRVGDEFGVQFVIKGKGNEYQRIEEIKATQATLILPINFPDAYDVENPFEAQSVGLAEMLHWENAPKNPALLAQKQVPFCLTAAGLKDKKAFLAQLRKAVSSGLSEADALKALTLTPANILKYNELGNLNKGSFANFFIASGNIFKDETSILENVVQGERYTFTDVETPDMRGIYELTLGQLPTLKLEVSGKLEQPNFKITQPSDTMPVRVKANVKQKDVTLSFDLTPKDSSGDIRLSGWFAASSFKGDGQLPDGSWVKWQARYKEAAPAKPQAPKPEQKSEPLTSSYFLPYVQKDLSNNVLITNATVWTNEADGKLENTDVLVENGKISKIGKGLSAGSGVRVINAQGKHLTAGIIDEHSHIAISGGVNEGSNAVTAEVRIGDVLDGDDMDIYRQLAGGVVASQLLHGSANPVGGQSALIKLRWGNAPEQLKIEGADGFIKFALGENVKQSNWGDFNTVRFPQTRMGVEQVYLDAFGRAKEYNATWQKFAQAKNKKAPAPYRSLQLETLAEILNSKRFITCHSYVQSEINMLMHVADSMGFKVNTFTHILEGYKVADKMKKHNVGGSTFADWWAYKMEVKDAIPYNAAIMHKVGITTAINSDDAEMARRLNQEAGKTMKYGGVSEEDALKMVTLNPAKLLHLDKRMGSIAVGKDADLVVWNNSPVSIYARPEQTFVEGKCLFDQEKDKEGQALIAKERQRLIQKMLKAKQQGGATQAPASSPKHRWHCEDLDHYEGE</sequence>
<dbReference type="GO" id="GO:0016810">
    <property type="term" value="F:hydrolase activity, acting on carbon-nitrogen (but not peptide) bonds"/>
    <property type="evidence" value="ECO:0007669"/>
    <property type="project" value="InterPro"/>
</dbReference>
<feature type="domain" description="Amidohydrolase-related" evidence="3">
    <location>
        <begin position="853"/>
        <end position="943"/>
    </location>
</feature>
<reference evidence="4 5" key="1">
    <citation type="submission" date="2016-10" db="EMBL/GenBank/DDBJ databases">
        <authorList>
            <person name="de Groot N.N."/>
        </authorList>
    </citation>
    <scope>NUCLEOTIDE SEQUENCE [LARGE SCALE GENOMIC DNA]</scope>
    <source>
        <strain evidence="4 5">DSM 6793</strain>
    </source>
</reference>
<evidence type="ECO:0000256" key="1">
    <source>
        <dbReference type="SAM" id="MobiDB-lite"/>
    </source>
</evidence>
<proteinExistence type="predicted"/>
<gene>
    <name evidence="4" type="ORF">SAMN05421780_105176</name>
</gene>
<dbReference type="AlphaFoldDB" id="A0A1I1J1U9"/>
<dbReference type="PANTHER" id="PTHR43135:SF3">
    <property type="entry name" value="ALPHA-D-RIBOSE 1-METHYLPHOSPHONATE 5-TRIPHOSPHATE DIPHOSPHATASE"/>
    <property type="match status" value="1"/>
</dbReference>